<gene>
    <name evidence="3" type="ORF">HWN36_11415</name>
</gene>
<feature type="transmembrane region" description="Helical" evidence="1">
    <location>
        <begin position="145"/>
        <end position="162"/>
    </location>
</feature>
<feature type="transmembrane region" description="Helical" evidence="1">
    <location>
        <begin position="21"/>
        <end position="37"/>
    </location>
</feature>
<feature type="transmembrane region" description="Helical" evidence="1">
    <location>
        <begin position="380"/>
        <end position="401"/>
    </location>
</feature>
<dbReference type="PANTHER" id="PTHR41710:SF2">
    <property type="entry name" value="GLYCOSYL TRANSFERASE FAMILY 39_83 DOMAIN-CONTAINING PROTEIN"/>
    <property type="match status" value="1"/>
</dbReference>
<feature type="transmembrane region" description="Helical" evidence="1">
    <location>
        <begin position="120"/>
        <end position="138"/>
    </location>
</feature>
<dbReference type="Proteomes" id="UP000570823">
    <property type="component" value="Unassembled WGS sequence"/>
</dbReference>
<name>A0A7K4HS70_9EURY</name>
<accession>A0A7K4HS70</accession>
<dbReference type="RefSeq" id="WP_176789497.1">
    <property type="nucleotide sequence ID" value="NZ_JABXWR010000001.1"/>
</dbReference>
<keyword evidence="1" id="KW-0472">Membrane</keyword>
<sequence length="531" mass="60359">MSGSLAAGFAIRIQRSLSTERLFFCILILAAVLRFAFLDLKLFHHDEAIHAWFSYKLLTTGVYVYDPSFHGPLLYYVTAGMFALLGDSDLVGRIVPAFLGTLVVALVYPLYRLGYLDNRQALVAAFFLAISPNLVYFSRFLRNDIFILFLTFVLLLALILYLERGQARYAMIAAAAAGLGLSCKENMPIVLGIFGLYIIYLLWTGKVRLPLYWKRHLALGILVAAGIIVIFYSSFGVHPDRVLTFIPDAIAHWWEMHEQQRLGGPFYFYVLLLLLYELPIFVLAIAGTVQFLIAGRKTASAAVRSMHEIVEISLQQIRSVLPAPPSFDKKEEFFRFCIVWMALSMAAYAYIGEKVPWLLIHQLLPMVFVAVYAMTEKKTVIAIVSSIFLVLALWHVAYVPADVNEPIMQVQNSEDMREVMALIDGSNAVAIASDRYWPLPWYYRGDRSANLSYFGKKIDEGSIAAGKYDLVIASDEDSYPSLPGYEKRTYNLNYWFSWYDNKDRILQYYFLRDGKMGNMKIDVFVPERASA</sequence>
<proteinExistence type="predicted"/>
<feature type="transmembrane region" description="Helical" evidence="1">
    <location>
        <begin position="187"/>
        <end position="205"/>
    </location>
</feature>
<evidence type="ECO:0000313" key="4">
    <source>
        <dbReference type="Proteomes" id="UP000570823"/>
    </source>
</evidence>
<feature type="transmembrane region" description="Helical" evidence="1">
    <location>
        <begin position="217"/>
        <end position="235"/>
    </location>
</feature>
<feature type="transmembrane region" description="Helical" evidence="1">
    <location>
        <begin position="57"/>
        <end position="78"/>
    </location>
</feature>
<dbReference type="InterPro" id="IPR038731">
    <property type="entry name" value="RgtA/B/C-like"/>
</dbReference>
<reference evidence="3 4" key="1">
    <citation type="submission" date="2020-06" db="EMBL/GenBank/DDBJ databases">
        <title>Methanofollis fontis sp. nov., a methanogen isolated from marine sediments near a cold seep at Four-Way Closure Ridge offshore southwestern Taiwan.</title>
        <authorList>
            <person name="Chen S.-C."/>
            <person name="Teng N.-H."/>
            <person name="Lin Y.-S."/>
            <person name="Lai M.-C."/>
            <person name="Chen H.-H."/>
            <person name="Wang C.-C."/>
        </authorList>
    </citation>
    <scope>NUCLEOTIDE SEQUENCE [LARGE SCALE GENOMIC DNA]</scope>
    <source>
        <strain evidence="3 4">DSM 2702</strain>
    </source>
</reference>
<evidence type="ECO:0000256" key="1">
    <source>
        <dbReference type="SAM" id="Phobius"/>
    </source>
</evidence>
<feature type="domain" description="Glycosyltransferase RgtA/B/C/D-like" evidence="2">
    <location>
        <begin position="70"/>
        <end position="228"/>
    </location>
</feature>
<dbReference type="PANTHER" id="PTHR41710">
    <property type="entry name" value="GLYCOSYL TRANSFERASE, FAMILY 39"/>
    <property type="match status" value="1"/>
</dbReference>
<protein>
    <submittedName>
        <fullName evidence="3">TIGR03663 family protein</fullName>
    </submittedName>
</protein>
<dbReference type="InterPro" id="IPR019962">
    <property type="entry name" value="CHP03663"/>
</dbReference>
<comment type="caution">
    <text evidence="3">The sequence shown here is derived from an EMBL/GenBank/DDBJ whole genome shotgun (WGS) entry which is preliminary data.</text>
</comment>
<dbReference type="AlphaFoldDB" id="A0A7K4HS70"/>
<keyword evidence="4" id="KW-1185">Reference proteome</keyword>
<keyword evidence="1" id="KW-0812">Transmembrane</keyword>
<feature type="transmembrane region" description="Helical" evidence="1">
    <location>
        <begin position="357"/>
        <end position="373"/>
    </location>
</feature>
<dbReference type="EMBL" id="JABXWR010000001">
    <property type="protein sequence ID" value="NVO67897.1"/>
    <property type="molecule type" value="Genomic_DNA"/>
</dbReference>
<evidence type="ECO:0000313" key="3">
    <source>
        <dbReference type="EMBL" id="NVO67897.1"/>
    </source>
</evidence>
<feature type="transmembrane region" description="Helical" evidence="1">
    <location>
        <begin position="90"/>
        <end position="108"/>
    </location>
</feature>
<organism evidence="3 4">
    <name type="scientific">Methanofollis tationis</name>
    <dbReference type="NCBI Taxonomy" id="81417"/>
    <lineage>
        <taxon>Archaea</taxon>
        <taxon>Methanobacteriati</taxon>
        <taxon>Methanobacteriota</taxon>
        <taxon>Stenosarchaea group</taxon>
        <taxon>Methanomicrobia</taxon>
        <taxon>Methanomicrobiales</taxon>
        <taxon>Methanomicrobiaceae</taxon>
        <taxon>Methanofollis</taxon>
    </lineage>
</organism>
<keyword evidence="1" id="KW-1133">Transmembrane helix</keyword>
<evidence type="ECO:0000259" key="2">
    <source>
        <dbReference type="Pfam" id="PF13231"/>
    </source>
</evidence>
<feature type="transmembrane region" description="Helical" evidence="1">
    <location>
        <begin position="333"/>
        <end position="351"/>
    </location>
</feature>
<dbReference type="NCBIfam" id="TIGR03663">
    <property type="entry name" value="flippase activity-associated protein Agl23"/>
    <property type="match status" value="1"/>
</dbReference>
<dbReference type="Pfam" id="PF13231">
    <property type="entry name" value="PMT_2"/>
    <property type="match status" value="1"/>
</dbReference>
<feature type="transmembrane region" description="Helical" evidence="1">
    <location>
        <begin position="266"/>
        <end position="294"/>
    </location>
</feature>